<organism evidence="2 3">
    <name type="scientific">Striga hermonthica</name>
    <name type="common">Purple witchweed</name>
    <name type="synonym">Buchnera hermonthica</name>
    <dbReference type="NCBI Taxonomy" id="68872"/>
    <lineage>
        <taxon>Eukaryota</taxon>
        <taxon>Viridiplantae</taxon>
        <taxon>Streptophyta</taxon>
        <taxon>Embryophyta</taxon>
        <taxon>Tracheophyta</taxon>
        <taxon>Spermatophyta</taxon>
        <taxon>Magnoliopsida</taxon>
        <taxon>eudicotyledons</taxon>
        <taxon>Gunneridae</taxon>
        <taxon>Pentapetalae</taxon>
        <taxon>asterids</taxon>
        <taxon>lamiids</taxon>
        <taxon>Lamiales</taxon>
        <taxon>Orobanchaceae</taxon>
        <taxon>Buchnereae</taxon>
        <taxon>Striga</taxon>
    </lineage>
</organism>
<protein>
    <recommendedName>
        <fullName evidence="1">F-box domain-containing protein</fullName>
    </recommendedName>
</protein>
<sequence length="260" mass="29551">MANFPSPIFCLPPPSSPPWSGEAAEAEDIVDGKKLCAQNSLLISLPDDLLLKILSNLLAQDIYYRASRVCRRFWSSCNGLILEYNFPVPSSGVLVVNPVTGGAFRLPPLPENEKFMQCCMGYAEASKAYKVALSYCDAAGRGARWAVLTVGVDSWWRNLATNQYSMEAAVRRPLVTEGFIYFFFQNTVLTLNLETEVMMEMRAPEHPKRMKQYLSTGKSLTLAIQVEEYVFQVWEMVCGDCYYYYYWRKWECQIALGTEI</sequence>
<dbReference type="InterPro" id="IPR001810">
    <property type="entry name" value="F-box_dom"/>
</dbReference>
<evidence type="ECO:0000313" key="2">
    <source>
        <dbReference type="EMBL" id="CAA0832573.1"/>
    </source>
</evidence>
<comment type="caution">
    <text evidence="2">The sequence shown here is derived from an EMBL/GenBank/DDBJ whole genome shotgun (WGS) entry which is preliminary data.</text>
</comment>
<dbReference type="Gene3D" id="1.20.1280.50">
    <property type="match status" value="1"/>
</dbReference>
<accession>A0A9N7NIQ1</accession>
<gene>
    <name evidence="2" type="ORF">SHERM_27848</name>
</gene>
<reference evidence="2" key="1">
    <citation type="submission" date="2019-12" db="EMBL/GenBank/DDBJ databases">
        <authorList>
            <person name="Scholes J."/>
        </authorList>
    </citation>
    <scope>NUCLEOTIDE SEQUENCE</scope>
</reference>
<dbReference type="InterPro" id="IPR050796">
    <property type="entry name" value="SCF_F-box_component"/>
</dbReference>
<dbReference type="SUPFAM" id="SSF81383">
    <property type="entry name" value="F-box domain"/>
    <property type="match status" value="1"/>
</dbReference>
<dbReference type="OrthoDB" id="1271311at2759"/>
<dbReference type="AlphaFoldDB" id="A0A9N7NIQ1"/>
<name>A0A9N7NIQ1_STRHE</name>
<evidence type="ECO:0000313" key="3">
    <source>
        <dbReference type="Proteomes" id="UP001153555"/>
    </source>
</evidence>
<dbReference type="Proteomes" id="UP001153555">
    <property type="component" value="Unassembled WGS sequence"/>
</dbReference>
<feature type="domain" description="F-box" evidence="1">
    <location>
        <begin position="39"/>
        <end position="73"/>
    </location>
</feature>
<dbReference type="Pfam" id="PF08268">
    <property type="entry name" value="FBA_3"/>
    <property type="match status" value="1"/>
</dbReference>
<dbReference type="InterPro" id="IPR036047">
    <property type="entry name" value="F-box-like_dom_sf"/>
</dbReference>
<evidence type="ECO:0000259" key="1">
    <source>
        <dbReference type="PROSITE" id="PS50181"/>
    </source>
</evidence>
<proteinExistence type="predicted"/>
<keyword evidence="3" id="KW-1185">Reference proteome</keyword>
<dbReference type="InterPro" id="IPR013187">
    <property type="entry name" value="F-box-assoc_dom_typ3"/>
</dbReference>
<dbReference type="PANTHER" id="PTHR31672:SF13">
    <property type="entry name" value="F-BOX PROTEIN CPR30-LIKE"/>
    <property type="match status" value="1"/>
</dbReference>
<dbReference type="PANTHER" id="PTHR31672">
    <property type="entry name" value="BNACNNG10540D PROTEIN"/>
    <property type="match status" value="1"/>
</dbReference>
<dbReference type="EMBL" id="CACSLK010027834">
    <property type="protein sequence ID" value="CAA0832573.1"/>
    <property type="molecule type" value="Genomic_DNA"/>
</dbReference>
<dbReference type="PROSITE" id="PS50181">
    <property type="entry name" value="FBOX"/>
    <property type="match status" value="1"/>
</dbReference>